<dbReference type="Gene3D" id="1.20.144.10">
    <property type="entry name" value="Phosphatidic acid phosphatase type 2/haloperoxidase"/>
    <property type="match status" value="1"/>
</dbReference>
<feature type="domain" description="Phosphatidic acid phosphatase type 2/haloperoxidase" evidence="2">
    <location>
        <begin position="65"/>
        <end position="186"/>
    </location>
</feature>
<evidence type="ECO:0000256" key="1">
    <source>
        <dbReference type="SAM" id="Phobius"/>
    </source>
</evidence>
<feature type="transmembrane region" description="Helical" evidence="1">
    <location>
        <begin position="123"/>
        <end position="145"/>
    </location>
</feature>
<dbReference type="PANTHER" id="PTHR14969">
    <property type="entry name" value="SPHINGOSINE-1-PHOSPHATE PHOSPHOHYDROLASE"/>
    <property type="match status" value="1"/>
</dbReference>
<keyword evidence="1" id="KW-0472">Membrane</keyword>
<dbReference type="CDD" id="cd03395">
    <property type="entry name" value="PAP2_like_4"/>
    <property type="match status" value="1"/>
</dbReference>
<proteinExistence type="predicted"/>
<dbReference type="InterPro" id="IPR000326">
    <property type="entry name" value="PAP2/HPO"/>
</dbReference>
<protein>
    <submittedName>
        <fullName evidence="3">Phosphoesterase PA-phosphatase related protein</fullName>
    </submittedName>
</protein>
<organism evidence="3 4">
    <name type="scientific">Oleidesulfovibrio alaskensis (strain ATCC BAA-1058 / DSM 17464 / G20)</name>
    <name type="common">Desulfovibrio alaskensis</name>
    <dbReference type="NCBI Taxonomy" id="207559"/>
    <lineage>
        <taxon>Bacteria</taxon>
        <taxon>Pseudomonadati</taxon>
        <taxon>Thermodesulfobacteriota</taxon>
        <taxon>Desulfovibrionia</taxon>
        <taxon>Desulfovibrionales</taxon>
        <taxon>Desulfovibrionaceae</taxon>
        <taxon>Oleidesulfovibrio</taxon>
    </lineage>
</organism>
<dbReference type="Proteomes" id="UP000002710">
    <property type="component" value="Chromosome"/>
</dbReference>
<dbReference type="Pfam" id="PF01569">
    <property type="entry name" value="PAP2"/>
    <property type="match status" value="1"/>
</dbReference>
<dbReference type="SMART" id="SM00014">
    <property type="entry name" value="acidPPc"/>
    <property type="match status" value="1"/>
</dbReference>
<gene>
    <name evidence="3" type="ordered locus">Dde_0373</name>
</gene>
<dbReference type="HOGENOM" id="CLU_072573_10_0_7"/>
<reference evidence="3 4" key="1">
    <citation type="journal article" date="2011" name="J. Bacteriol.">
        <title>Complete genome sequence and updated annotation of Desulfovibrio alaskensis G20.</title>
        <authorList>
            <person name="Hauser L.J."/>
            <person name="Land M.L."/>
            <person name="Brown S.D."/>
            <person name="Larimer F."/>
            <person name="Keller K.L."/>
            <person name="Rapp-Giles B.J."/>
            <person name="Price M.N."/>
            <person name="Lin M."/>
            <person name="Bruce D.C."/>
            <person name="Detter J.C."/>
            <person name="Tapia R."/>
            <person name="Han C.S."/>
            <person name="Goodwin L.A."/>
            <person name="Cheng J.F."/>
            <person name="Pitluck S."/>
            <person name="Copeland A."/>
            <person name="Lucas S."/>
            <person name="Nolan M."/>
            <person name="Lapidus A.L."/>
            <person name="Palumbo A.V."/>
            <person name="Wall J.D."/>
        </authorList>
    </citation>
    <scope>NUCLEOTIDE SEQUENCE [LARGE SCALE GENOMIC DNA]</scope>
    <source>
        <strain evidence="4">ATCC BAA 1058 / DSM 17464 / G20</strain>
    </source>
</reference>
<dbReference type="InterPro" id="IPR036938">
    <property type="entry name" value="PAP2/HPO_sf"/>
</dbReference>
<dbReference type="PANTHER" id="PTHR14969:SF13">
    <property type="entry name" value="AT30094P"/>
    <property type="match status" value="1"/>
</dbReference>
<evidence type="ECO:0000313" key="3">
    <source>
        <dbReference type="EMBL" id="ABB37174.1"/>
    </source>
</evidence>
<keyword evidence="1" id="KW-1133">Transmembrane helix</keyword>
<dbReference type="STRING" id="207559.Dde_0373"/>
<dbReference type="eggNOG" id="COG0671">
    <property type="taxonomic scope" value="Bacteria"/>
</dbReference>
<keyword evidence="1" id="KW-0812">Transmembrane</keyword>
<feature type="transmembrane region" description="Helical" evidence="1">
    <location>
        <begin position="27"/>
        <end position="51"/>
    </location>
</feature>
<dbReference type="SUPFAM" id="SSF48317">
    <property type="entry name" value="Acid phosphatase/Vanadium-dependent haloperoxidase"/>
    <property type="match status" value="1"/>
</dbReference>
<sequence>MPFATPSWDAQLFTVLNNDWRTPFLDVFMPLVSNSALLWGIAAVIALGAAFRSTPQGRRRILAGLLLVAATAGISDLSCGVVKDTFGRVRPLNALPSVHFVEHGQWTQRPAGFVQTKPRGASFVSAHAANSMAAVLAGCAVWPALRWLMLPLPLLIGWSRVYLGKHYPSDVIGGWLTGIAVALVVLQCLRMAQSALTKRRQA</sequence>
<dbReference type="KEGG" id="dde:Dde_0373"/>
<dbReference type="RefSeq" id="WP_011366511.1">
    <property type="nucleotide sequence ID" value="NC_007519.1"/>
</dbReference>
<accession>Q316H2</accession>
<name>Q316H2_OLEA2</name>
<evidence type="ECO:0000313" key="4">
    <source>
        <dbReference type="Proteomes" id="UP000002710"/>
    </source>
</evidence>
<feature type="transmembrane region" description="Helical" evidence="1">
    <location>
        <begin position="172"/>
        <end position="192"/>
    </location>
</feature>
<evidence type="ECO:0000259" key="2">
    <source>
        <dbReference type="SMART" id="SM00014"/>
    </source>
</evidence>
<keyword evidence="4" id="KW-1185">Reference proteome</keyword>
<dbReference type="AlphaFoldDB" id="Q316H2"/>
<dbReference type="EMBL" id="CP000112">
    <property type="protein sequence ID" value="ABB37174.1"/>
    <property type="molecule type" value="Genomic_DNA"/>
</dbReference>